<feature type="non-terminal residue" evidence="3">
    <location>
        <position position="1"/>
    </location>
</feature>
<gene>
    <name evidence="3" type="ORF">WUBG_16321</name>
</gene>
<dbReference type="AlphaFoldDB" id="J9DSZ2"/>
<reference evidence="4" key="1">
    <citation type="submission" date="2012-08" db="EMBL/GenBank/DDBJ databases">
        <title>The Genome Sequence of Wuchereria bancrofti.</title>
        <authorList>
            <person name="Nutman T.B."/>
            <person name="Fink D.L."/>
            <person name="Russ C."/>
            <person name="Young S."/>
            <person name="Zeng Q."/>
            <person name="Koehrsen M."/>
            <person name="Alvarado L."/>
            <person name="Berlin A."/>
            <person name="Chapman S.B."/>
            <person name="Chen Z."/>
            <person name="Freedman E."/>
            <person name="Gellesch M."/>
            <person name="Goldberg J."/>
            <person name="Griggs A."/>
            <person name="Gujja S."/>
            <person name="Heilman E.R."/>
            <person name="Heiman D."/>
            <person name="Hepburn T."/>
            <person name="Howarth C."/>
            <person name="Jen D."/>
            <person name="Larson L."/>
            <person name="Lewis B."/>
            <person name="Mehta T."/>
            <person name="Park D."/>
            <person name="Pearson M."/>
            <person name="Roberts A."/>
            <person name="Saif S."/>
            <person name="Shea T."/>
            <person name="Shenoy N."/>
            <person name="Sisk P."/>
            <person name="Stolte C."/>
            <person name="Sykes S."/>
            <person name="Walk T."/>
            <person name="White J."/>
            <person name="Yandava C."/>
            <person name="Haas B."/>
            <person name="Henn M.R."/>
            <person name="Nusbaum C."/>
            <person name="Birren B."/>
        </authorList>
    </citation>
    <scope>NUCLEOTIDE SEQUENCE [LARGE SCALE GENOMIC DNA]</scope>
    <source>
        <strain evidence="4">NA</strain>
    </source>
</reference>
<protein>
    <recommendedName>
        <fullName evidence="2">HAP1 N-terminal domain-containing protein</fullName>
    </recommendedName>
</protein>
<evidence type="ECO:0000256" key="1">
    <source>
        <dbReference type="SAM" id="Coils"/>
    </source>
</evidence>
<dbReference type="Proteomes" id="UP000004810">
    <property type="component" value="Unassembled WGS sequence"/>
</dbReference>
<sequence>IGLKFNTFYRQSNSENLQRKIKRLEDENQSLKKESINLKKIFSEYEENEQLNISEWTKQLDTANEKVNFL</sequence>
<evidence type="ECO:0000313" key="4">
    <source>
        <dbReference type="Proteomes" id="UP000004810"/>
    </source>
</evidence>
<comment type="caution">
    <text evidence="3">The sequence shown here is derived from an EMBL/GenBank/DDBJ whole genome shotgun (WGS) entry which is preliminary data.</text>
</comment>
<name>J9DSZ2_WUCBA</name>
<proteinExistence type="predicted"/>
<dbReference type="EMBL" id="ADBV01015393">
    <property type="protein sequence ID" value="EJW72773.1"/>
    <property type="molecule type" value="Genomic_DNA"/>
</dbReference>
<dbReference type="InterPro" id="IPR006933">
    <property type="entry name" value="HAP1_N"/>
</dbReference>
<keyword evidence="1" id="KW-0175">Coiled coil</keyword>
<accession>J9DSZ2</accession>
<feature type="domain" description="HAP1 N-terminal" evidence="2">
    <location>
        <begin position="10"/>
        <end position="69"/>
    </location>
</feature>
<evidence type="ECO:0000313" key="3">
    <source>
        <dbReference type="EMBL" id="EJW72773.1"/>
    </source>
</evidence>
<feature type="coiled-coil region" evidence="1">
    <location>
        <begin position="14"/>
        <end position="66"/>
    </location>
</feature>
<organism evidence="3 4">
    <name type="scientific">Wuchereria bancrofti</name>
    <dbReference type="NCBI Taxonomy" id="6293"/>
    <lineage>
        <taxon>Eukaryota</taxon>
        <taxon>Metazoa</taxon>
        <taxon>Ecdysozoa</taxon>
        <taxon>Nematoda</taxon>
        <taxon>Chromadorea</taxon>
        <taxon>Rhabditida</taxon>
        <taxon>Spirurina</taxon>
        <taxon>Spiruromorpha</taxon>
        <taxon>Filarioidea</taxon>
        <taxon>Onchocercidae</taxon>
        <taxon>Wuchereria</taxon>
    </lineage>
</organism>
<dbReference type="Pfam" id="PF04849">
    <property type="entry name" value="HAP1_N"/>
    <property type="match status" value="1"/>
</dbReference>
<evidence type="ECO:0000259" key="2">
    <source>
        <dbReference type="Pfam" id="PF04849"/>
    </source>
</evidence>